<protein>
    <submittedName>
        <fullName evidence="1">Uncharacterized protein</fullName>
    </submittedName>
</protein>
<evidence type="ECO:0000313" key="2">
    <source>
        <dbReference type="Proteomes" id="UP000694424"/>
    </source>
</evidence>
<dbReference type="Ensembl" id="ENSAOWT00000024070.1">
    <property type="protein sequence ID" value="ENSAOWP00000021258.1"/>
    <property type="gene ID" value="ENSAOWG00000014372.1"/>
</dbReference>
<dbReference type="AlphaFoldDB" id="A0A8B9QGB8"/>
<reference evidence="1" key="2">
    <citation type="submission" date="2025-09" db="UniProtKB">
        <authorList>
            <consortium name="Ensembl"/>
        </authorList>
    </citation>
    <scope>IDENTIFICATION</scope>
</reference>
<sequence>NNKNEKMKSLRRNATIALKSENWELSRDFTNYHSYTVLYVQSQTHSESLEIRKVSLEYEYEKPDLESWKNIRGPHPWEKSVRSKARVGGSLL</sequence>
<keyword evidence="2" id="KW-1185">Reference proteome</keyword>
<dbReference type="Proteomes" id="UP000694424">
    <property type="component" value="Unplaced"/>
</dbReference>
<organism evidence="1 2">
    <name type="scientific">Apteryx owenii</name>
    <name type="common">Little spotted kiwi</name>
    <dbReference type="NCBI Taxonomy" id="8824"/>
    <lineage>
        <taxon>Eukaryota</taxon>
        <taxon>Metazoa</taxon>
        <taxon>Chordata</taxon>
        <taxon>Craniata</taxon>
        <taxon>Vertebrata</taxon>
        <taxon>Euteleostomi</taxon>
        <taxon>Archelosauria</taxon>
        <taxon>Archosauria</taxon>
        <taxon>Dinosauria</taxon>
        <taxon>Saurischia</taxon>
        <taxon>Theropoda</taxon>
        <taxon>Coelurosauria</taxon>
        <taxon>Aves</taxon>
        <taxon>Palaeognathae</taxon>
        <taxon>Apterygiformes</taxon>
        <taxon>Apterygidae</taxon>
        <taxon>Apteryx</taxon>
    </lineage>
</organism>
<reference evidence="1" key="1">
    <citation type="submission" date="2025-08" db="UniProtKB">
        <authorList>
            <consortium name="Ensembl"/>
        </authorList>
    </citation>
    <scope>IDENTIFICATION</scope>
</reference>
<evidence type="ECO:0000313" key="1">
    <source>
        <dbReference type="Ensembl" id="ENSAOWP00000021258.1"/>
    </source>
</evidence>
<name>A0A8B9QGB8_APTOW</name>
<proteinExistence type="predicted"/>
<accession>A0A8B9QGB8</accession>